<dbReference type="EMBL" id="FNCN01000001">
    <property type="protein sequence ID" value="SDG06426.1"/>
    <property type="molecule type" value="Genomic_DNA"/>
</dbReference>
<dbReference type="STRING" id="504805.SAMN05421505_101279"/>
<keyword evidence="3" id="KW-1185">Reference proteome</keyword>
<reference evidence="2 3" key="1">
    <citation type="submission" date="2016-10" db="EMBL/GenBank/DDBJ databases">
        <authorList>
            <person name="de Groot N.N."/>
        </authorList>
    </citation>
    <scope>NUCLEOTIDE SEQUENCE [LARGE SCALE GENOMIC DNA]</scope>
    <source>
        <strain evidence="2 3">CPCC 201354</strain>
    </source>
</reference>
<dbReference type="Proteomes" id="UP000198923">
    <property type="component" value="Unassembled WGS sequence"/>
</dbReference>
<organism evidence="2 3">
    <name type="scientific">Sinosporangium album</name>
    <dbReference type="NCBI Taxonomy" id="504805"/>
    <lineage>
        <taxon>Bacteria</taxon>
        <taxon>Bacillati</taxon>
        <taxon>Actinomycetota</taxon>
        <taxon>Actinomycetes</taxon>
        <taxon>Streptosporangiales</taxon>
        <taxon>Streptosporangiaceae</taxon>
        <taxon>Sinosporangium</taxon>
    </lineage>
</organism>
<sequence length="467" mass="50502">MTARTVWEDLLSAALIGTDRRPSPGADGEPAAALLSAAAAEEVRRRAGRRPRRGEPLPPAAPEERPLVPEAAITRLTAVLGGDRVRLLPEWLAAAAGRERRLPPYLLPALLDHGVRDRSIREHLGVLAGRRGRWLAGLNPAWAYLAEAPGGGDGGAGERMWEFGSRGDRVRHLRELRETDPGAARDLLASAWDRETPGDRAAFLDVLRSGLSPADEPFLEAALDDRRREVRHRAADLLTMLPGSRLARRMAARAARCLGRDGDGFAVNPPSACDPPMERDGIRAAAPGGSGRRGWWLQQVIARTPLGFWPGHLGLTAEEITAAELGDWSREVRVGWERAAVLQHDAAWARALFAREPLADLLAVLPAEERAVRAAEVVRGHAVDGQLIMLLGGVPGPWGPPLAKAVLNTIVETLAVQPWNVGELARMAAERVDPALAGLVADLSDDAVVQNVAETLRFRDEMLKELQ</sequence>
<evidence type="ECO:0000313" key="2">
    <source>
        <dbReference type="EMBL" id="SDG06426.1"/>
    </source>
</evidence>
<feature type="region of interest" description="Disordered" evidence="1">
    <location>
        <begin position="43"/>
        <end position="66"/>
    </location>
</feature>
<evidence type="ECO:0000256" key="1">
    <source>
        <dbReference type="SAM" id="MobiDB-lite"/>
    </source>
</evidence>
<evidence type="ECO:0000313" key="3">
    <source>
        <dbReference type="Proteomes" id="UP000198923"/>
    </source>
</evidence>
<protein>
    <submittedName>
        <fullName evidence="2">Uncharacterized protein</fullName>
    </submittedName>
</protein>
<proteinExistence type="predicted"/>
<dbReference type="OrthoDB" id="262508at2"/>
<gene>
    <name evidence="2" type="ORF">SAMN05421505_101279</name>
</gene>
<accession>A0A1G7R6J8</accession>
<dbReference type="RefSeq" id="WP_093167344.1">
    <property type="nucleotide sequence ID" value="NZ_FNCN01000001.1"/>
</dbReference>
<dbReference type="AlphaFoldDB" id="A0A1G7R6J8"/>
<name>A0A1G7R6J8_9ACTN</name>
<dbReference type="Pfam" id="PF18944">
    <property type="entry name" value="DUF5691"/>
    <property type="match status" value="1"/>
</dbReference>
<dbReference type="InterPro" id="IPR043746">
    <property type="entry name" value="DUF5691"/>
</dbReference>